<evidence type="ECO:0000313" key="2">
    <source>
        <dbReference type="Proteomes" id="UP001589810"/>
    </source>
</evidence>
<dbReference type="Gene3D" id="3.40.50.300">
    <property type="entry name" value="P-loop containing nucleotide triphosphate hydrolases"/>
    <property type="match status" value="1"/>
</dbReference>
<reference evidence="1 2" key="1">
    <citation type="submission" date="2024-09" db="EMBL/GenBank/DDBJ databases">
        <authorList>
            <person name="Sun Q."/>
            <person name="Mori K."/>
        </authorList>
    </citation>
    <scope>NUCLEOTIDE SEQUENCE [LARGE SCALE GENOMIC DNA]</scope>
    <source>
        <strain evidence="1 2">TBRC 1432</strain>
    </source>
</reference>
<comment type="caution">
    <text evidence="1">The sequence shown here is derived from an EMBL/GenBank/DDBJ whole genome shotgun (WGS) entry which is preliminary data.</text>
</comment>
<organism evidence="1 2">
    <name type="scientific">Kutzneria chonburiensis</name>
    <dbReference type="NCBI Taxonomy" id="1483604"/>
    <lineage>
        <taxon>Bacteria</taxon>
        <taxon>Bacillati</taxon>
        <taxon>Actinomycetota</taxon>
        <taxon>Actinomycetes</taxon>
        <taxon>Pseudonocardiales</taxon>
        <taxon>Pseudonocardiaceae</taxon>
        <taxon>Kutzneria</taxon>
    </lineage>
</organism>
<keyword evidence="2" id="KW-1185">Reference proteome</keyword>
<gene>
    <name evidence="1" type="ORF">ACFFH7_15960</name>
</gene>
<accession>A0ABV6MRQ4</accession>
<proteinExistence type="predicted"/>
<dbReference type="Pfam" id="PF13671">
    <property type="entry name" value="AAA_33"/>
    <property type="match status" value="1"/>
</dbReference>
<dbReference type="RefSeq" id="WP_273941399.1">
    <property type="nucleotide sequence ID" value="NZ_CP097263.1"/>
</dbReference>
<sequence>MTTESSIQHKTEDPTTLRGKGQVIAVCGSPGAGKTTVGRAIASHLGVLLLTRDEITTGLRRSAGGSHREQAEAIMIDLAQRLAGVRFVLETSLVPKELAHMVGLWVHVVARPEVIDARLHARPDQRLADQFRRGEMPAAIFAPPAGVDVIEIDTSDTEAPDLEPVMTRLGPGPRRTT</sequence>
<name>A0ABV6MRQ4_9PSEU</name>
<dbReference type="EMBL" id="JBHLUD010000004">
    <property type="protein sequence ID" value="MFC0542995.1"/>
    <property type="molecule type" value="Genomic_DNA"/>
</dbReference>
<evidence type="ECO:0000313" key="1">
    <source>
        <dbReference type="EMBL" id="MFC0542995.1"/>
    </source>
</evidence>
<dbReference type="SUPFAM" id="SSF52540">
    <property type="entry name" value="P-loop containing nucleoside triphosphate hydrolases"/>
    <property type="match status" value="1"/>
</dbReference>
<dbReference type="Proteomes" id="UP001589810">
    <property type="component" value="Unassembled WGS sequence"/>
</dbReference>
<dbReference type="InterPro" id="IPR027417">
    <property type="entry name" value="P-loop_NTPase"/>
</dbReference>
<protein>
    <submittedName>
        <fullName evidence="1">AAA family ATPase</fullName>
    </submittedName>
</protein>